<sequence>MNRGWALWLMSLLWTSTFLQAETLTDPHKNFTTYTAQPDAAAKLAFLSKADMAMIDTLSSGSEHYYEYYRSFVIDNFNRAKFQADLAEFEKMELTNQQGHLVGLFYAMITQYEFFYGKTISDEATYMLTTIASTESPTEQRAREYFATSCNSGWLIACFTYFNAVNTQVIPCITGYQLKACSQTMHDLAEAEQMYLDTAILNYELAAKEESSERFGLAGIIAQIYRAGITGIVTVEDYPDWIRDYPFPRDSAKSAHWLKLAQPVQ</sequence>
<gene>
    <name evidence="2" type="ORF">ACFSJ3_00320</name>
</gene>
<evidence type="ECO:0000256" key="1">
    <source>
        <dbReference type="SAM" id="SignalP"/>
    </source>
</evidence>
<dbReference type="RefSeq" id="WP_345337753.1">
    <property type="nucleotide sequence ID" value="NZ_BAABLI010000003.1"/>
</dbReference>
<proteinExistence type="predicted"/>
<keyword evidence="3" id="KW-1185">Reference proteome</keyword>
<evidence type="ECO:0000313" key="2">
    <source>
        <dbReference type="EMBL" id="MFD2094415.1"/>
    </source>
</evidence>
<dbReference type="Proteomes" id="UP001597380">
    <property type="component" value="Unassembled WGS sequence"/>
</dbReference>
<evidence type="ECO:0000313" key="3">
    <source>
        <dbReference type="Proteomes" id="UP001597380"/>
    </source>
</evidence>
<keyword evidence="1" id="KW-0732">Signal</keyword>
<accession>A0ABW4XG12</accession>
<dbReference type="EMBL" id="JBHUHT010000003">
    <property type="protein sequence ID" value="MFD2094415.1"/>
    <property type="molecule type" value="Genomic_DNA"/>
</dbReference>
<organism evidence="2 3">
    <name type="scientific">Corallincola platygyrae</name>
    <dbReference type="NCBI Taxonomy" id="1193278"/>
    <lineage>
        <taxon>Bacteria</taxon>
        <taxon>Pseudomonadati</taxon>
        <taxon>Pseudomonadota</taxon>
        <taxon>Gammaproteobacteria</taxon>
        <taxon>Alteromonadales</taxon>
        <taxon>Psychromonadaceae</taxon>
        <taxon>Corallincola</taxon>
    </lineage>
</organism>
<protein>
    <submittedName>
        <fullName evidence="2">Uncharacterized protein</fullName>
    </submittedName>
</protein>
<name>A0ABW4XG12_9GAMM</name>
<feature type="signal peptide" evidence="1">
    <location>
        <begin position="1"/>
        <end position="21"/>
    </location>
</feature>
<comment type="caution">
    <text evidence="2">The sequence shown here is derived from an EMBL/GenBank/DDBJ whole genome shotgun (WGS) entry which is preliminary data.</text>
</comment>
<reference evidence="3" key="1">
    <citation type="journal article" date="2019" name="Int. J. Syst. Evol. Microbiol.">
        <title>The Global Catalogue of Microorganisms (GCM) 10K type strain sequencing project: providing services to taxonomists for standard genome sequencing and annotation.</title>
        <authorList>
            <consortium name="The Broad Institute Genomics Platform"/>
            <consortium name="The Broad Institute Genome Sequencing Center for Infectious Disease"/>
            <person name="Wu L."/>
            <person name="Ma J."/>
        </authorList>
    </citation>
    <scope>NUCLEOTIDE SEQUENCE [LARGE SCALE GENOMIC DNA]</scope>
    <source>
        <strain evidence="3">CGMCC 1.10992</strain>
    </source>
</reference>
<feature type="chain" id="PRO_5046008393" evidence="1">
    <location>
        <begin position="22"/>
        <end position="265"/>
    </location>
</feature>